<dbReference type="EMBL" id="CP036200">
    <property type="protein sequence ID" value="QBF82412.1"/>
    <property type="molecule type" value="Genomic_DNA"/>
</dbReference>
<organism evidence="16 17">
    <name type="scientific">Shewanella maritima</name>
    <dbReference type="NCBI Taxonomy" id="2520507"/>
    <lineage>
        <taxon>Bacteria</taxon>
        <taxon>Pseudomonadati</taxon>
        <taxon>Pseudomonadota</taxon>
        <taxon>Gammaproteobacteria</taxon>
        <taxon>Alteromonadales</taxon>
        <taxon>Shewanellaceae</taxon>
        <taxon>Shewanella</taxon>
    </lineage>
</organism>
<evidence type="ECO:0000256" key="8">
    <source>
        <dbReference type="ARBA" id="ARBA00025164"/>
    </source>
</evidence>
<evidence type="ECO:0000256" key="2">
    <source>
        <dbReference type="ARBA" id="ARBA00007482"/>
    </source>
</evidence>
<dbReference type="InterPro" id="IPR004385">
    <property type="entry name" value="NDP_pyrophosphatase"/>
</dbReference>
<dbReference type="SUPFAM" id="SSF55811">
    <property type="entry name" value="Nudix"/>
    <property type="match status" value="1"/>
</dbReference>
<dbReference type="NCBIfam" id="NF008003">
    <property type="entry name" value="PRK10729.1"/>
    <property type="match status" value="1"/>
</dbReference>
<dbReference type="CDD" id="cd24155">
    <property type="entry name" value="NUDIX_ADPRase"/>
    <property type="match status" value="1"/>
</dbReference>
<dbReference type="PANTHER" id="PTHR11839:SF5">
    <property type="entry name" value="ADP-RIBOSE PYROPHOSPHATASE"/>
    <property type="match status" value="1"/>
</dbReference>
<feature type="domain" description="Nudix hydrolase" evidence="15">
    <location>
        <begin position="55"/>
        <end position="193"/>
    </location>
</feature>
<gene>
    <name evidence="16" type="ORF">EXU30_06660</name>
</gene>
<feature type="binding site" evidence="13">
    <location>
        <position position="164"/>
    </location>
    <ligand>
        <name>Mg(2+)</name>
        <dbReference type="ChEBI" id="CHEBI:18420"/>
        <label>1</label>
    </ligand>
</feature>
<dbReference type="OrthoDB" id="5292471at2"/>
<comment type="function">
    <text evidence="8">Acts on ADP-mannose and ADP-glucose as well as ADP-ribose. Prevents glycogen biosynthesis. The reaction catalyzed by this enzyme is a limiting step of the gluconeogenic process.</text>
</comment>
<reference evidence="16 17" key="1">
    <citation type="submission" date="2019-02" db="EMBL/GenBank/DDBJ databases">
        <title>Shewanella sp. D4-2 isolated from Dokdo Island.</title>
        <authorList>
            <person name="Baek K."/>
        </authorList>
    </citation>
    <scope>NUCLEOTIDE SEQUENCE [LARGE SCALE GENOMIC DNA]</scope>
    <source>
        <strain evidence="16 17">D4-2</strain>
    </source>
</reference>
<dbReference type="InterPro" id="IPR015797">
    <property type="entry name" value="NUDIX_hydrolase-like_dom_sf"/>
</dbReference>
<keyword evidence="6 16" id="KW-0378">Hydrolase</keyword>
<feature type="short sequence motif" description="Nudix box" evidence="14">
    <location>
        <begin position="97"/>
        <end position="119"/>
    </location>
</feature>
<comment type="similarity">
    <text evidence="2">Belongs to the Nudix hydrolase family. NudF subfamily.</text>
</comment>
<keyword evidence="7 13" id="KW-0460">Magnesium</keyword>
<feature type="binding site" evidence="13">
    <location>
        <position position="96"/>
    </location>
    <ligand>
        <name>Mg(2+)</name>
        <dbReference type="ChEBI" id="CHEBI:18420"/>
        <label>1</label>
    </ligand>
</feature>
<feature type="binding site" evidence="13">
    <location>
        <position position="116"/>
    </location>
    <ligand>
        <name>Mg(2+)</name>
        <dbReference type="ChEBI" id="CHEBI:18420"/>
        <label>1</label>
    </ligand>
</feature>
<dbReference type="PANTHER" id="PTHR11839">
    <property type="entry name" value="UDP/ADP-SUGAR PYROPHOSPHATASE"/>
    <property type="match status" value="1"/>
</dbReference>
<sequence length="211" mass="23754">MTDESLSGRFTAEDDVEIKSIKPLYRGFFKLEQYTFRHKLFAGGWSGEVVREVFERGHAVVVLPYDPITDKVVLIEQIRIPAITTTDSVWLYELVAGMIEPNESHLDVAKRELIEETGLTASDWQYVNSYLASPGGTTERFYLYLAKVDASVATGVHGLESEAEDIKVHVVSREQAYAMTQNGEIDNVSTVLGLQWLMLNYQKLIPISTSM</sequence>
<dbReference type="Gene3D" id="3.90.79.10">
    <property type="entry name" value="Nucleoside Triphosphate Pyrophosphohydrolase"/>
    <property type="match status" value="1"/>
</dbReference>
<evidence type="ECO:0000256" key="13">
    <source>
        <dbReference type="PIRSR" id="PIRSR604385-2"/>
    </source>
</evidence>
<dbReference type="Pfam" id="PF00293">
    <property type="entry name" value="NUDIX"/>
    <property type="match status" value="1"/>
</dbReference>
<dbReference type="GO" id="GO:0006753">
    <property type="term" value="P:nucleoside phosphate metabolic process"/>
    <property type="evidence" value="ECO:0007669"/>
    <property type="project" value="TreeGrafter"/>
</dbReference>
<dbReference type="PROSITE" id="PS00893">
    <property type="entry name" value="NUDIX_BOX"/>
    <property type="match status" value="1"/>
</dbReference>
<comment type="catalytic activity">
    <reaction evidence="12">
        <text>ADP-D-ribose + H2O = D-ribose 5-phosphate + AMP + 2 H(+)</text>
        <dbReference type="Rhea" id="RHEA:10412"/>
        <dbReference type="ChEBI" id="CHEBI:15377"/>
        <dbReference type="ChEBI" id="CHEBI:15378"/>
        <dbReference type="ChEBI" id="CHEBI:57967"/>
        <dbReference type="ChEBI" id="CHEBI:78346"/>
        <dbReference type="ChEBI" id="CHEBI:456215"/>
        <dbReference type="EC" id="3.6.1.13"/>
    </reaction>
</comment>
<dbReference type="RefSeq" id="WP_130598514.1">
    <property type="nucleotide sequence ID" value="NZ_CP036200.1"/>
</dbReference>
<dbReference type="GO" id="GO:0047631">
    <property type="term" value="F:ADP-ribose diphosphatase activity"/>
    <property type="evidence" value="ECO:0007669"/>
    <property type="project" value="UniProtKB-EC"/>
</dbReference>
<evidence type="ECO:0000256" key="7">
    <source>
        <dbReference type="ARBA" id="ARBA00022842"/>
    </source>
</evidence>
<evidence type="ECO:0000256" key="10">
    <source>
        <dbReference type="ARBA" id="ARBA00030308"/>
    </source>
</evidence>
<proteinExistence type="inferred from homology"/>
<dbReference type="InterPro" id="IPR020084">
    <property type="entry name" value="NUDIX_hydrolase_CS"/>
</dbReference>
<evidence type="ECO:0000256" key="9">
    <source>
        <dbReference type="ARBA" id="ARBA00030162"/>
    </source>
</evidence>
<keyword evidence="17" id="KW-1185">Reference proteome</keyword>
<evidence type="ECO:0000259" key="15">
    <source>
        <dbReference type="PROSITE" id="PS51462"/>
    </source>
</evidence>
<evidence type="ECO:0000256" key="3">
    <source>
        <dbReference type="ARBA" id="ARBA00012453"/>
    </source>
</evidence>
<comment type="cofactor">
    <cofactor evidence="1 13">
        <name>Mg(2+)</name>
        <dbReference type="ChEBI" id="CHEBI:18420"/>
    </cofactor>
</comment>
<dbReference type="AlphaFoldDB" id="A0A411PG89"/>
<dbReference type="NCBIfam" id="TIGR00052">
    <property type="entry name" value="nudix-type nucleoside diphosphatase, YffH/AdpP family"/>
    <property type="match status" value="1"/>
</dbReference>
<evidence type="ECO:0000256" key="14">
    <source>
        <dbReference type="PIRSR" id="PIRSR604385-3"/>
    </source>
</evidence>
<dbReference type="KEGG" id="smai:EXU30_06660"/>
<evidence type="ECO:0000256" key="11">
    <source>
        <dbReference type="ARBA" id="ARBA00033056"/>
    </source>
</evidence>
<name>A0A411PG89_9GAMM</name>
<evidence type="ECO:0000256" key="1">
    <source>
        <dbReference type="ARBA" id="ARBA00001946"/>
    </source>
</evidence>
<dbReference type="GO" id="GO:0019693">
    <property type="term" value="P:ribose phosphate metabolic process"/>
    <property type="evidence" value="ECO:0007669"/>
    <property type="project" value="TreeGrafter"/>
</dbReference>
<evidence type="ECO:0000313" key="17">
    <source>
        <dbReference type="Proteomes" id="UP000291106"/>
    </source>
</evidence>
<dbReference type="GO" id="GO:0046872">
    <property type="term" value="F:metal ion binding"/>
    <property type="evidence" value="ECO:0007669"/>
    <property type="project" value="UniProtKB-KW"/>
</dbReference>
<feature type="binding site" evidence="13">
    <location>
        <position position="112"/>
    </location>
    <ligand>
        <name>Mg(2+)</name>
        <dbReference type="ChEBI" id="CHEBI:18420"/>
        <label>1</label>
    </ligand>
</feature>
<evidence type="ECO:0000256" key="6">
    <source>
        <dbReference type="ARBA" id="ARBA00022801"/>
    </source>
</evidence>
<dbReference type="InterPro" id="IPR000086">
    <property type="entry name" value="NUDIX_hydrolase_dom"/>
</dbReference>
<evidence type="ECO:0000256" key="5">
    <source>
        <dbReference type="ARBA" id="ARBA00022723"/>
    </source>
</evidence>
<dbReference type="PROSITE" id="PS51462">
    <property type="entry name" value="NUDIX"/>
    <property type="match status" value="1"/>
</dbReference>
<dbReference type="GO" id="GO:0005829">
    <property type="term" value="C:cytosol"/>
    <property type="evidence" value="ECO:0007669"/>
    <property type="project" value="TreeGrafter"/>
</dbReference>
<dbReference type="Proteomes" id="UP000291106">
    <property type="component" value="Chromosome"/>
</dbReference>
<dbReference type="EC" id="3.6.1.13" evidence="3"/>
<evidence type="ECO:0000256" key="4">
    <source>
        <dbReference type="ARBA" id="ARBA00013297"/>
    </source>
</evidence>
<protein>
    <recommendedName>
        <fullName evidence="4">ADP-ribose pyrophosphatase</fullName>
        <ecNumber evidence="3">3.6.1.13</ecNumber>
    </recommendedName>
    <alternativeName>
        <fullName evidence="9">ADP-ribose diphosphatase</fullName>
    </alternativeName>
    <alternativeName>
        <fullName evidence="11">ADP-ribose phosphohydrolase</fullName>
    </alternativeName>
    <alternativeName>
        <fullName evidence="10">Adenosine diphosphoribose pyrophosphatase</fullName>
    </alternativeName>
</protein>
<evidence type="ECO:0000313" key="16">
    <source>
        <dbReference type="EMBL" id="QBF82412.1"/>
    </source>
</evidence>
<evidence type="ECO:0000256" key="12">
    <source>
        <dbReference type="ARBA" id="ARBA00049546"/>
    </source>
</evidence>
<keyword evidence="5 13" id="KW-0479">Metal-binding</keyword>
<accession>A0A411PG89</accession>
<dbReference type="GO" id="GO:0019144">
    <property type="term" value="F:ADP-sugar diphosphatase activity"/>
    <property type="evidence" value="ECO:0007669"/>
    <property type="project" value="TreeGrafter"/>
</dbReference>